<name>A0AAD9LXZ1_9PEZI</name>
<protein>
    <submittedName>
        <fullName evidence="1">Uncharacterized protein</fullName>
    </submittedName>
</protein>
<dbReference type="EMBL" id="MU843044">
    <property type="protein sequence ID" value="KAK2022410.1"/>
    <property type="molecule type" value="Genomic_DNA"/>
</dbReference>
<dbReference type="AlphaFoldDB" id="A0AAD9LXZ1"/>
<reference evidence="1" key="1">
    <citation type="submission" date="2021-06" db="EMBL/GenBank/DDBJ databases">
        <title>Comparative genomics, transcriptomics and evolutionary studies reveal genomic signatures of adaptation to plant cell wall in hemibiotrophic fungi.</title>
        <authorList>
            <consortium name="DOE Joint Genome Institute"/>
            <person name="Baroncelli R."/>
            <person name="Diaz J.F."/>
            <person name="Benocci T."/>
            <person name="Peng M."/>
            <person name="Battaglia E."/>
            <person name="Haridas S."/>
            <person name="Andreopoulos W."/>
            <person name="Labutti K."/>
            <person name="Pangilinan J."/>
            <person name="Floch G.L."/>
            <person name="Makela M.R."/>
            <person name="Henrissat B."/>
            <person name="Grigoriev I.V."/>
            <person name="Crouch J.A."/>
            <person name="De Vries R.P."/>
            <person name="Sukno S.A."/>
            <person name="Thon M.R."/>
        </authorList>
    </citation>
    <scope>NUCLEOTIDE SEQUENCE</scope>
    <source>
        <strain evidence="1">MAFF235873</strain>
    </source>
</reference>
<organism evidence="1 2">
    <name type="scientific">Colletotrichum zoysiae</name>
    <dbReference type="NCBI Taxonomy" id="1216348"/>
    <lineage>
        <taxon>Eukaryota</taxon>
        <taxon>Fungi</taxon>
        <taxon>Dikarya</taxon>
        <taxon>Ascomycota</taxon>
        <taxon>Pezizomycotina</taxon>
        <taxon>Sordariomycetes</taxon>
        <taxon>Hypocreomycetidae</taxon>
        <taxon>Glomerellales</taxon>
        <taxon>Glomerellaceae</taxon>
        <taxon>Colletotrichum</taxon>
        <taxon>Colletotrichum graminicola species complex</taxon>
    </lineage>
</organism>
<evidence type="ECO:0000313" key="1">
    <source>
        <dbReference type="EMBL" id="KAK2022410.1"/>
    </source>
</evidence>
<comment type="caution">
    <text evidence="1">The sequence shown here is derived from an EMBL/GenBank/DDBJ whole genome shotgun (WGS) entry which is preliminary data.</text>
</comment>
<accession>A0AAD9LXZ1</accession>
<sequence length="181" mass="19476">MGNDVTLILSPFSWSPFLLLSTLSRECCTKSHMISAACIVLYAAPPPPWDPAMGCKRIQSDDSGAAPEGGGRVSAVWAPARPYRGPATPLVVTHVVPCCVSHPASTLICAADSSGYVGYLDETERSLMASQKYTSWQTINSIRPDLSVVTRTAPKETAADGGKRRRIRREIVGKIQASMKQ</sequence>
<keyword evidence="2" id="KW-1185">Reference proteome</keyword>
<gene>
    <name evidence="1" type="ORF">LX32DRAFT_710265</name>
</gene>
<dbReference type="Proteomes" id="UP001232148">
    <property type="component" value="Unassembled WGS sequence"/>
</dbReference>
<proteinExistence type="predicted"/>
<evidence type="ECO:0000313" key="2">
    <source>
        <dbReference type="Proteomes" id="UP001232148"/>
    </source>
</evidence>